<dbReference type="OrthoDB" id="267547at2759"/>
<evidence type="ECO:0000313" key="2">
    <source>
        <dbReference type="EMBL" id="KPA85994.1"/>
    </source>
</evidence>
<feature type="region of interest" description="Disordered" evidence="1">
    <location>
        <begin position="447"/>
        <end position="547"/>
    </location>
</feature>
<feature type="compositionally biased region" description="Low complexity" evidence="1">
    <location>
        <begin position="518"/>
        <end position="540"/>
    </location>
</feature>
<feature type="region of interest" description="Disordered" evidence="1">
    <location>
        <begin position="657"/>
        <end position="684"/>
    </location>
</feature>
<feature type="compositionally biased region" description="Basic and acidic residues" evidence="1">
    <location>
        <begin position="111"/>
        <end position="124"/>
    </location>
</feature>
<feature type="compositionally biased region" description="Basic and acidic residues" evidence="1">
    <location>
        <begin position="262"/>
        <end position="271"/>
    </location>
</feature>
<name>A0A0N1J5F0_LEPPY</name>
<feature type="compositionally biased region" description="Polar residues" evidence="1">
    <location>
        <begin position="499"/>
        <end position="512"/>
    </location>
</feature>
<feature type="region of interest" description="Disordered" evidence="1">
    <location>
        <begin position="1"/>
        <end position="202"/>
    </location>
</feature>
<dbReference type="VEuPathDB" id="TriTrypDB:LpyrH10_01_2830"/>
<dbReference type="GeneID" id="26900581"/>
<feature type="compositionally biased region" description="Low complexity" evidence="1">
    <location>
        <begin position="471"/>
        <end position="492"/>
    </location>
</feature>
<protein>
    <submittedName>
        <fullName evidence="2">Uncharacterized protein</fullName>
    </submittedName>
</protein>
<feature type="compositionally biased region" description="Polar residues" evidence="1">
    <location>
        <begin position="65"/>
        <end position="84"/>
    </location>
</feature>
<comment type="caution">
    <text evidence="2">The sequence shown here is derived from an EMBL/GenBank/DDBJ whole genome shotgun (WGS) entry which is preliminary data.</text>
</comment>
<dbReference type="AlphaFoldDB" id="A0A0N1J5F0"/>
<gene>
    <name evidence="2" type="ORF">ABB37_00283</name>
</gene>
<feature type="region of interest" description="Disordered" evidence="1">
    <location>
        <begin position="581"/>
        <end position="643"/>
    </location>
</feature>
<organism evidence="2 3">
    <name type="scientific">Leptomonas pyrrhocoris</name>
    <name type="common">Firebug parasite</name>
    <dbReference type="NCBI Taxonomy" id="157538"/>
    <lineage>
        <taxon>Eukaryota</taxon>
        <taxon>Discoba</taxon>
        <taxon>Euglenozoa</taxon>
        <taxon>Kinetoplastea</taxon>
        <taxon>Metakinetoplastina</taxon>
        <taxon>Trypanosomatida</taxon>
        <taxon>Trypanosomatidae</taxon>
        <taxon>Leishmaniinae</taxon>
        <taxon>Leptomonas</taxon>
    </lineage>
</organism>
<proteinExistence type="predicted"/>
<evidence type="ECO:0000256" key="1">
    <source>
        <dbReference type="SAM" id="MobiDB-lite"/>
    </source>
</evidence>
<feature type="region of interest" description="Disordered" evidence="1">
    <location>
        <begin position="252"/>
        <end position="288"/>
    </location>
</feature>
<dbReference type="OMA" id="RADMLKW"/>
<dbReference type="RefSeq" id="XP_015664433.1">
    <property type="nucleotide sequence ID" value="XM_015796425.1"/>
</dbReference>
<sequence length="684" mass="73476">MARSTNAKRRPASARQQLDAKGVRQPSTEDGNRSDSSASMALTTTSSTTADRRGSSSSPFGSARNAATTVTSSVPLLRSTTEKPSPSGVLTVPPRKRARGFRTSHSGSASNERRSPSASNERRSPSASAITEGLEGATRGTRSRYSATQHPRPLTGSKNSPHHRSQDSAARLADSAEDDEVFFEASSPRTGTNTAAATPLRHLQDTPTSQLLSQLQDLPYTAPSDEITGEETAAAALFTPATVARRRTLPTVAGEGSVNDPRVGEARDPTRRTTAASLSPSGSRSSVHDEAVQAILRANPPTTTRPVELKPGYRIPSPHSPLWAALDASDVVAEDRPMRGSTRSEDEPQWSNTQVSLFQEDEDERDTGVAHDALMEWTAVQERRRLGTRRAAPDRVSLPVPGRSVNLLDDEGLHEDERLPLFLGEQDTPIRPDGDAAADESFVFSLTQEADNQEREQDRQAALPRSRNRRTTTGAAAAAATTNAFSTPSPARRSTRTRFNASQQSSPFTQLQRDVALASKAAVGRSSSSSPVNAAAANPSTMLSQREQRRRADMLKWAEHTRAFFHFIDSLPLHVSNSPLKPASALNPRQQPPLQPSTSRRSRSQSIAAVSKDARRSGGTVAASLSLVRRSHSTVVPDPVTRHGSAAFAAVVSRVKREAATASKQQQQHQQRRSATAASRGSAP</sequence>
<feature type="compositionally biased region" description="Polar residues" evidence="1">
    <location>
        <begin position="187"/>
        <end position="196"/>
    </location>
</feature>
<evidence type="ECO:0000313" key="3">
    <source>
        <dbReference type="Proteomes" id="UP000037923"/>
    </source>
</evidence>
<accession>A0A0N1J5F0</accession>
<feature type="compositionally biased region" description="Low complexity" evidence="1">
    <location>
        <begin position="34"/>
        <end position="49"/>
    </location>
</feature>
<reference evidence="2 3" key="1">
    <citation type="submission" date="2015-07" db="EMBL/GenBank/DDBJ databases">
        <title>High-quality genome of monoxenous trypanosomatid Leptomonas pyrrhocoris.</title>
        <authorList>
            <person name="Flegontov P."/>
            <person name="Butenko A."/>
            <person name="Firsov S."/>
            <person name="Vlcek C."/>
            <person name="Logacheva M.D."/>
            <person name="Field M."/>
            <person name="Filatov D."/>
            <person name="Flegontova O."/>
            <person name="Gerasimov E."/>
            <person name="Jackson A.P."/>
            <person name="Kelly S."/>
            <person name="Opperdoes F."/>
            <person name="O'Reilly A."/>
            <person name="Votypka J."/>
            <person name="Yurchenko V."/>
            <person name="Lukes J."/>
        </authorList>
    </citation>
    <scope>NUCLEOTIDE SEQUENCE [LARGE SCALE GENOMIC DNA]</scope>
    <source>
        <strain evidence="2">H10</strain>
    </source>
</reference>
<feature type="compositionally biased region" description="Low complexity" evidence="1">
    <location>
        <begin position="660"/>
        <end position="684"/>
    </location>
</feature>
<feature type="compositionally biased region" description="Basic residues" evidence="1">
    <location>
        <begin position="1"/>
        <end position="12"/>
    </location>
</feature>
<dbReference type="Proteomes" id="UP000037923">
    <property type="component" value="Unassembled WGS sequence"/>
</dbReference>
<keyword evidence="3" id="KW-1185">Reference proteome</keyword>
<dbReference type="EMBL" id="LGTL01000001">
    <property type="protein sequence ID" value="KPA85994.1"/>
    <property type="molecule type" value="Genomic_DNA"/>
</dbReference>